<dbReference type="AlphaFoldDB" id="A0A5N6QZC4"/>
<dbReference type="Gene3D" id="3.40.50.2000">
    <property type="entry name" value="Glycogen Phosphorylase B"/>
    <property type="match status" value="2"/>
</dbReference>
<accession>A0A5N6QZC4</accession>
<dbReference type="PANTHER" id="PTHR48045">
    <property type="entry name" value="UDP-GLYCOSYLTRANSFERASE 72B1"/>
    <property type="match status" value="1"/>
</dbReference>
<dbReference type="OrthoDB" id="5835829at2759"/>
<gene>
    <name evidence="1" type="ORF">FH972_008654</name>
</gene>
<evidence type="ECO:0000313" key="1">
    <source>
        <dbReference type="EMBL" id="KAE8022893.1"/>
    </source>
</evidence>
<dbReference type="PANTHER" id="PTHR48045:SF34">
    <property type="entry name" value="ISOFLAVONE 7-O-GLUCOSYLTRANSFERASE 1-LIKE"/>
    <property type="match status" value="1"/>
</dbReference>
<dbReference type="Proteomes" id="UP000327013">
    <property type="component" value="Chromosome 3"/>
</dbReference>
<sequence length="75" mass="8217">MWKTGVRVIANEDGIVKSDEIKRCLELVIEGGEKGEGLRINAKKCRDLAREASKEGGSSYENLKSFVDEIGEASC</sequence>
<dbReference type="EMBL" id="CM017323">
    <property type="protein sequence ID" value="KAE8022893.1"/>
    <property type="molecule type" value="Genomic_DNA"/>
</dbReference>
<dbReference type="SUPFAM" id="SSF53756">
    <property type="entry name" value="UDP-Glycosyltransferase/glycogen phosphorylase"/>
    <property type="match status" value="1"/>
</dbReference>
<protein>
    <submittedName>
        <fullName evidence="1">Uncharacterized protein</fullName>
    </submittedName>
</protein>
<evidence type="ECO:0000313" key="2">
    <source>
        <dbReference type="Proteomes" id="UP000327013"/>
    </source>
</evidence>
<name>A0A5N6QZC4_9ROSI</name>
<keyword evidence="2" id="KW-1185">Reference proteome</keyword>
<organism evidence="1 2">
    <name type="scientific">Carpinus fangiana</name>
    <dbReference type="NCBI Taxonomy" id="176857"/>
    <lineage>
        <taxon>Eukaryota</taxon>
        <taxon>Viridiplantae</taxon>
        <taxon>Streptophyta</taxon>
        <taxon>Embryophyta</taxon>
        <taxon>Tracheophyta</taxon>
        <taxon>Spermatophyta</taxon>
        <taxon>Magnoliopsida</taxon>
        <taxon>eudicotyledons</taxon>
        <taxon>Gunneridae</taxon>
        <taxon>Pentapetalae</taxon>
        <taxon>rosids</taxon>
        <taxon>fabids</taxon>
        <taxon>Fagales</taxon>
        <taxon>Betulaceae</taxon>
        <taxon>Carpinus</taxon>
    </lineage>
</organism>
<proteinExistence type="predicted"/>
<reference evidence="1 2" key="1">
    <citation type="submission" date="2019-06" db="EMBL/GenBank/DDBJ databases">
        <title>A chromosomal-level reference genome of Carpinus fangiana (Coryloideae, Betulaceae).</title>
        <authorList>
            <person name="Yang X."/>
            <person name="Wang Z."/>
            <person name="Zhang L."/>
            <person name="Hao G."/>
            <person name="Liu J."/>
            <person name="Yang Y."/>
        </authorList>
    </citation>
    <scope>NUCLEOTIDE SEQUENCE [LARGE SCALE GENOMIC DNA]</scope>
    <source>
        <strain evidence="1">Cfa_2016G</strain>
        <tissue evidence="1">Leaf</tissue>
    </source>
</reference>